<dbReference type="AlphaFoldDB" id="A0AAF0J6F3"/>
<proteinExistence type="predicted"/>
<evidence type="ECO:0000313" key="1">
    <source>
        <dbReference type="EMBL" id="WFD35502.1"/>
    </source>
</evidence>
<evidence type="ECO:0008006" key="3">
    <source>
        <dbReference type="Google" id="ProtNLM"/>
    </source>
</evidence>
<dbReference type="SUPFAM" id="SSF52540">
    <property type="entry name" value="P-loop containing nucleoside triphosphate hydrolases"/>
    <property type="match status" value="1"/>
</dbReference>
<name>A0AAF0J6F3_9BASI</name>
<dbReference type="Gene3D" id="3.40.50.300">
    <property type="entry name" value="P-loop containing nucleotide triphosphate hydrolases"/>
    <property type="match status" value="1"/>
</dbReference>
<sequence length="283" mass="31572">MTRSVLVVGIGGATSSGKTTLAKNLAGVLASASVRVDAVRVLHQDDFTYPPDQMPWNEKWQVTDWDTPHGAINYERMATVLGHLRAHGEFPHDYKSNEHLRSEYDCKLSEAQQKEWAERLNGLDHVAVGATAVPSVTIVIVEGYLLYFSAKVRRLIDIPLFLRVSRAEMDARRKSRSNYVLEDGTVWEDPPFYFDEIVWPAYVEAHAGLFAGRDVEKGVLAEATEQDSTRDGAPVRDLVLFDGHSVPHAKNMVAVGHVDRNGVKLALAVLELLLERMTPKKDQ</sequence>
<dbReference type="InterPro" id="IPR027417">
    <property type="entry name" value="P-loop_NTPase"/>
</dbReference>
<protein>
    <recommendedName>
        <fullName evidence="3">Nicotinamide riboside kinase</fullName>
    </recommendedName>
</protein>
<dbReference type="CDD" id="cd02024">
    <property type="entry name" value="NRK1"/>
    <property type="match status" value="1"/>
</dbReference>
<reference evidence="1" key="1">
    <citation type="submission" date="2023-03" db="EMBL/GenBank/DDBJ databases">
        <title>Mating type loci evolution in Malassezia.</title>
        <authorList>
            <person name="Coelho M.A."/>
        </authorList>
    </citation>
    <scope>NUCLEOTIDE SEQUENCE</scope>
    <source>
        <strain evidence="1">CBS 11721</strain>
    </source>
</reference>
<dbReference type="EMBL" id="CP119879">
    <property type="protein sequence ID" value="WFD35502.1"/>
    <property type="molecule type" value="Genomic_DNA"/>
</dbReference>
<gene>
    <name evidence="1" type="ORF">MCUN1_002358</name>
</gene>
<dbReference type="PANTHER" id="PTHR10285">
    <property type="entry name" value="URIDINE KINASE"/>
    <property type="match status" value="1"/>
</dbReference>
<evidence type="ECO:0000313" key="2">
    <source>
        <dbReference type="Proteomes" id="UP001219933"/>
    </source>
</evidence>
<dbReference type="Proteomes" id="UP001219933">
    <property type="component" value="Chromosome 3"/>
</dbReference>
<keyword evidence="2" id="KW-1185">Reference proteome</keyword>
<accession>A0AAF0J6F3</accession>
<organism evidence="1 2">
    <name type="scientific">Malassezia cuniculi</name>
    <dbReference type="NCBI Taxonomy" id="948313"/>
    <lineage>
        <taxon>Eukaryota</taxon>
        <taxon>Fungi</taxon>
        <taxon>Dikarya</taxon>
        <taxon>Basidiomycota</taxon>
        <taxon>Ustilaginomycotina</taxon>
        <taxon>Malasseziomycetes</taxon>
        <taxon>Malasseziales</taxon>
        <taxon>Malasseziaceae</taxon>
        <taxon>Malassezia</taxon>
    </lineage>
</organism>